<evidence type="ECO:0000313" key="2">
    <source>
        <dbReference type="EMBL" id="MBX20416.1"/>
    </source>
</evidence>
<evidence type="ECO:0000256" key="1">
    <source>
        <dbReference type="SAM" id="MobiDB-lite"/>
    </source>
</evidence>
<sequence>MHIYQTKRGMMKSQKFQNQSSSTLHRSLYLCL</sequence>
<feature type="region of interest" description="Disordered" evidence="1">
    <location>
        <begin position="1"/>
        <end position="32"/>
    </location>
</feature>
<protein>
    <submittedName>
        <fullName evidence="2">Uncharacterized protein</fullName>
    </submittedName>
</protein>
<accession>A0A2P2LR27</accession>
<dbReference type="EMBL" id="GGEC01039932">
    <property type="protein sequence ID" value="MBX20416.1"/>
    <property type="molecule type" value="Transcribed_RNA"/>
</dbReference>
<feature type="compositionally biased region" description="Polar residues" evidence="1">
    <location>
        <begin position="14"/>
        <end position="25"/>
    </location>
</feature>
<proteinExistence type="predicted"/>
<reference evidence="2" key="1">
    <citation type="submission" date="2018-02" db="EMBL/GenBank/DDBJ databases">
        <title>Rhizophora mucronata_Transcriptome.</title>
        <authorList>
            <person name="Meera S.P."/>
            <person name="Sreeshan A."/>
            <person name="Augustine A."/>
        </authorList>
    </citation>
    <scope>NUCLEOTIDE SEQUENCE</scope>
    <source>
        <tissue evidence="2">Leaf</tissue>
    </source>
</reference>
<dbReference type="AlphaFoldDB" id="A0A2P2LR27"/>
<organism evidence="2">
    <name type="scientific">Rhizophora mucronata</name>
    <name type="common">Asiatic mangrove</name>
    <dbReference type="NCBI Taxonomy" id="61149"/>
    <lineage>
        <taxon>Eukaryota</taxon>
        <taxon>Viridiplantae</taxon>
        <taxon>Streptophyta</taxon>
        <taxon>Embryophyta</taxon>
        <taxon>Tracheophyta</taxon>
        <taxon>Spermatophyta</taxon>
        <taxon>Magnoliopsida</taxon>
        <taxon>eudicotyledons</taxon>
        <taxon>Gunneridae</taxon>
        <taxon>Pentapetalae</taxon>
        <taxon>rosids</taxon>
        <taxon>fabids</taxon>
        <taxon>Malpighiales</taxon>
        <taxon>Rhizophoraceae</taxon>
        <taxon>Rhizophora</taxon>
    </lineage>
</organism>
<name>A0A2P2LR27_RHIMU</name>